<feature type="region of interest" description="Disordered" evidence="1">
    <location>
        <begin position="75"/>
        <end position="129"/>
    </location>
</feature>
<comment type="caution">
    <text evidence="2">The sequence shown here is derived from an EMBL/GenBank/DDBJ whole genome shotgun (WGS) entry which is preliminary data.</text>
</comment>
<protein>
    <submittedName>
        <fullName evidence="2">Uncharacterized protein</fullName>
    </submittedName>
</protein>
<evidence type="ECO:0000313" key="3">
    <source>
        <dbReference type="Proteomes" id="UP000814176"/>
    </source>
</evidence>
<dbReference type="RefSeq" id="XP_047779703.1">
    <property type="nucleotide sequence ID" value="XM_047919316.1"/>
</dbReference>
<dbReference type="GeneID" id="72000048"/>
<sequence length="192" mass="21560">MYYVSTLSGRRFRRIGRSLYDWRLLLPFRGWASFEELSFKAQDLTAGSFILCFVLCSFIRASWFHPGGLLTPRTTRRSALDSSVTTSPPGAGNGHWRRGWSPRHRSPVQPPGSLGEDGHITPPPRVVSSTNSFISSSRLTDFPAAQPRSCIASCDVYKQVPTRSERCLSDHLTVHEPTDTFLRSYGSIRSPR</sequence>
<feature type="compositionally biased region" description="Basic residues" evidence="1">
    <location>
        <begin position="95"/>
        <end position="106"/>
    </location>
</feature>
<dbReference type="EMBL" id="JADCUA010000008">
    <property type="protein sequence ID" value="KAH9837665.1"/>
    <property type="molecule type" value="Genomic_DNA"/>
</dbReference>
<evidence type="ECO:0000256" key="1">
    <source>
        <dbReference type="SAM" id="MobiDB-lite"/>
    </source>
</evidence>
<organism evidence="2 3">
    <name type="scientific">Rhodofomes roseus</name>
    <dbReference type="NCBI Taxonomy" id="34475"/>
    <lineage>
        <taxon>Eukaryota</taxon>
        <taxon>Fungi</taxon>
        <taxon>Dikarya</taxon>
        <taxon>Basidiomycota</taxon>
        <taxon>Agaricomycotina</taxon>
        <taxon>Agaricomycetes</taxon>
        <taxon>Polyporales</taxon>
        <taxon>Rhodofomes</taxon>
    </lineage>
</organism>
<reference evidence="2 3" key="1">
    <citation type="journal article" date="2021" name="Environ. Microbiol.">
        <title>Gene family expansions and transcriptome signatures uncover fungal adaptations to wood decay.</title>
        <authorList>
            <person name="Hage H."/>
            <person name="Miyauchi S."/>
            <person name="Viragh M."/>
            <person name="Drula E."/>
            <person name="Min B."/>
            <person name="Chaduli D."/>
            <person name="Navarro D."/>
            <person name="Favel A."/>
            <person name="Norest M."/>
            <person name="Lesage-Meessen L."/>
            <person name="Balint B."/>
            <person name="Merenyi Z."/>
            <person name="de Eugenio L."/>
            <person name="Morin E."/>
            <person name="Martinez A.T."/>
            <person name="Baldrian P."/>
            <person name="Stursova M."/>
            <person name="Martinez M.J."/>
            <person name="Novotny C."/>
            <person name="Magnuson J.K."/>
            <person name="Spatafora J.W."/>
            <person name="Maurice S."/>
            <person name="Pangilinan J."/>
            <person name="Andreopoulos W."/>
            <person name="LaButti K."/>
            <person name="Hundley H."/>
            <person name="Na H."/>
            <person name="Kuo A."/>
            <person name="Barry K."/>
            <person name="Lipzen A."/>
            <person name="Henrissat B."/>
            <person name="Riley R."/>
            <person name="Ahrendt S."/>
            <person name="Nagy L.G."/>
            <person name="Grigoriev I.V."/>
            <person name="Martin F."/>
            <person name="Rosso M.N."/>
        </authorList>
    </citation>
    <scope>NUCLEOTIDE SEQUENCE [LARGE SCALE GENOMIC DNA]</scope>
    <source>
        <strain evidence="2 3">CIRM-BRFM 1785</strain>
    </source>
</reference>
<gene>
    <name evidence="2" type="ORF">C8Q71DRAFT_555272</name>
</gene>
<accession>A0ABQ8KI37</accession>
<proteinExistence type="predicted"/>
<evidence type="ECO:0000313" key="2">
    <source>
        <dbReference type="EMBL" id="KAH9837665.1"/>
    </source>
</evidence>
<name>A0ABQ8KI37_9APHY</name>
<keyword evidence="3" id="KW-1185">Reference proteome</keyword>
<dbReference type="Proteomes" id="UP000814176">
    <property type="component" value="Unassembled WGS sequence"/>
</dbReference>